<sequence>MGPKKVKRKSKKQLKEEELMAERLKQEEAEQKAREEEARQRELERLRIEAKLKAKTELMEQHMREEVLIAICKIFQRARMYSFRDKIRQREQEEWERFLRCDRLPYPESAPNMNTHLYLWRNVDKCDNMESATDRAETMLAILGILDDMIEEPLDVKRQTVRNWKEVRESYRYEMMDKIDLATFNLIRTIEESMNRIDFWTVEFKKTTLNITIGMWAWLDEPVSETDKRAPPCVDFKESGVLVRLPVPYNKKFVILRTMRTIFDHYSDTSKTYNEPESNVTYDLFKKVSKWYEDREALKREHERVEAENRKIEEQLRLETESLALTEIAETSTTASVSDDAEGKTTEGESDSVKEEVKSPSPEPLNDIVLPDRKFQAYLGSELDPDEATAGNAEKAAAAAAAAATATAEEKEANAEDVIYDDYLELICPKSAPYPGAEGVRSIYQLVKEFDKAAAEEEQRLYESKNIKKCLETLYDISIPDKPLNGGVLLPPPKNPNEVIEERIKAWWNQFIISMEVNVSFHELNLRKFSVLGGVYYIDLIKHVPQSAILKDGSRIQIHYGDYNIDKEEFFFVYEPPKITETKEDEEEKPPPDDNIDMLISIEINLPQYVLWFEAPTVVQWNKDEKYWSNEHIYDIRFNEEKQLISCRIGKTDPIGLAAVRYNNLPFQTWELRPDWQDRRSIFLSLTASTVILEFLVQGKKVALQSLQNATGTALEPIIGEFFFPRVLVKKMKRAGVDVFPCYDTFLYVEGNAVKSPVIEEHVYLCMAMFCNVYQFTWSRWNLPAGREKVVFQTREVLSKQNLPPYMMIMSNLYRTVVVNCSEVTPAFTEQSKPDYGFYPDLNSLLSNVTSPRAMEFAVDLDIDLILSVYQLLLFTKVLSFS</sequence>
<name>A0A6H5GUP5_9HEMI</name>
<evidence type="ECO:0000256" key="2">
    <source>
        <dbReference type="SAM" id="Coils"/>
    </source>
</evidence>
<dbReference type="Pfam" id="PF12366">
    <property type="entry name" value="Casc1_C"/>
    <property type="match status" value="1"/>
</dbReference>
<organism evidence="6 7">
    <name type="scientific">Nesidiocoris tenuis</name>
    <dbReference type="NCBI Taxonomy" id="355587"/>
    <lineage>
        <taxon>Eukaryota</taxon>
        <taxon>Metazoa</taxon>
        <taxon>Ecdysozoa</taxon>
        <taxon>Arthropoda</taxon>
        <taxon>Hexapoda</taxon>
        <taxon>Insecta</taxon>
        <taxon>Pterygota</taxon>
        <taxon>Neoptera</taxon>
        <taxon>Paraneoptera</taxon>
        <taxon>Hemiptera</taxon>
        <taxon>Heteroptera</taxon>
        <taxon>Panheteroptera</taxon>
        <taxon>Cimicomorpha</taxon>
        <taxon>Miridae</taxon>
        <taxon>Dicyphina</taxon>
        <taxon>Nesidiocoris</taxon>
    </lineage>
</organism>
<evidence type="ECO:0008006" key="8">
    <source>
        <dbReference type="Google" id="ProtNLM"/>
    </source>
</evidence>
<dbReference type="GO" id="GO:0008017">
    <property type="term" value="F:microtubule binding"/>
    <property type="evidence" value="ECO:0007669"/>
    <property type="project" value="TreeGrafter"/>
</dbReference>
<evidence type="ECO:0000259" key="5">
    <source>
        <dbReference type="Pfam" id="PF15927"/>
    </source>
</evidence>
<protein>
    <recommendedName>
        <fullName evidence="8">IC97/Casc1 N-terminal domain-containing protein</fullName>
    </recommendedName>
</protein>
<feature type="coiled-coil region" evidence="2">
    <location>
        <begin position="7"/>
        <end position="53"/>
    </location>
</feature>
<keyword evidence="2" id="KW-0175">Coiled coil</keyword>
<evidence type="ECO:0000313" key="6">
    <source>
        <dbReference type="EMBL" id="CAB0007514.1"/>
    </source>
</evidence>
<dbReference type="EMBL" id="CADCXU010019135">
    <property type="protein sequence ID" value="CAB0007514.1"/>
    <property type="molecule type" value="Genomic_DNA"/>
</dbReference>
<comment type="similarity">
    <text evidence="1">Belongs to the DNAI7 family.</text>
</comment>
<dbReference type="Proteomes" id="UP000479000">
    <property type="component" value="Unassembled WGS sequence"/>
</dbReference>
<dbReference type="InterPro" id="IPR022110">
    <property type="entry name" value="CASC1_C"/>
</dbReference>
<dbReference type="InterPro" id="IPR023247">
    <property type="entry name" value="IC97/Dnai7-like"/>
</dbReference>
<feature type="domain" description="IC97/Casc1 N-terminal" evidence="5">
    <location>
        <begin position="22"/>
        <end position="220"/>
    </location>
</feature>
<evidence type="ECO:0000256" key="1">
    <source>
        <dbReference type="ARBA" id="ARBA00024332"/>
    </source>
</evidence>
<feature type="coiled-coil region" evidence="2">
    <location>
        <begin position="288"/>
        <end position="322"/>
    </location>
</feature>
<dbReference type="GO" id="GO:0005930">
    <property type="term" value="C:axoneme"/>
    <property type="evidence" value="ECO:0007669"/>
    <property type="project" value="TreeGrafter"/>
</dbReference>
<dbReference type="Pfam" id="PF15927">
    <property type="entry name" value="Casc1_N"/>
    <property type="match status" value="1"/>
</dbReference>
<feature type="domain" description="CASC1 C-terminal" evidence="4">
    <location>
        <begin position="626"/>
        <end position="797"/>
    </location>
</feature>
<reference evidence="6 7" key="1">
    <citation type="submission" date="2020-02" db="EMBL/GenBank/DDBJ databases">
        <authorList>
            <person name="Ferguson B K."/>
        </authorList>
    </citation>
    <scope>NUCLEOTIDE SEQUENCE [LARGE SCALE GENOMIC DNA]</scope>
</reference>
<dbReference type="AlphaFoldDB" id="A0A6H5GUP5"/>
<dbReference type="InterPro" id="IPR031826">
    <property type="entry name" value="IC97/Casc1_N"/>
</dbReference>
<evidence type="ECO:0000256" key="3">
    <source>
        <dbReference type="SAM" id="MobiDB-lite"/>
    </source>
</evidence>
<dbReference type="GO" id="GO:0048487">
    <property type="term" value="F:beta-tubulin binding"/>
    <property type="evidence" value="ECO:0007669"/>
    <property type="project" value="TreeGrafter"/>
</dbReference>
<accession>A0A6H5GUP5</accession>
<feature type="region of interest" description="Disordered" evidence="3">
    <location>
        <begin position="325"/>
        <end position="370"/>
    </location>
</feature>
<feature type="compositionally biased region" description="Basic and acidic residues" evidence="3">
    <location>
        <begin position="341"/>
        <end position="358"/>
    </location>
</feature>
<evidence type="ECO:0000313" key="7">
    <source>
        <dbReference type="Proteomes" id="UP000479000"/>
    </source>
</evidence>
<dbReference type="OrthoDB" id="297923at2759"/>
<dbReference type="PANTHER" id="PTHR20929">
    <property type="entry name" value="LUNG ADENOMA SUSCEPTIBILITY 1-RELATED"/>
    <property type="match status" value="1"/>
</dbReference>
<keyword evidence="7" id="KW-1185">Reference proteome</keyword>
<gene>
    <name evidence="6" type="ORF">NTEN_LOCUS12789</name>
</gene>
<proteinExistence type="inferred from homology"/>
<dbReference type="PANTHER" id="PTHR20929:SF11">
    <property type="entry name" value="DYNEIN AXONEMAL INTERMEDIATE CHAIN 7"/>
    <property type="match status" value="1"/>
</dbReference>
<evidence type="ECO:0000259" key="4">
    <source>
        <dbReference type="Pfam" id="PF12366"/>
    </source>
</evidence>